<keyword evidence="2" id="KW-1185">Reference proteome</keyword>
<dbReference type="AlphaFoldDB" id="A0A443NY59"/>
<evidence type="ECO:0000313" key="1">
    <source>
        <dbReference type="EMBL" id="RWR83467.1"/>
    </source>
</evidence>
<name>A0A443NY59_9MAGN</name>
<dbReference type="EMBL" id="QPKB01000004">
    <property type="protein sequence ID" value="RWR83467.1"/>
    <property type="molecule type" value="Genomic_DNA"/>
</dbReference>
<dbReference type="PANTHER" id="PTHR47483:SF1">
    <property type="entry name" value="BETA-ARABINOFURANOSYLTRANSFERASE RAY1"/>
    <property type="match status" value="1"/>
</dbReference>
<dbReference type="Proteomes" id="UP000283530">
    <property type="component" value="Unassembled WGS sequence"/>
</dbReference>
<accession>A0A443NY59</accession>
<dbReference type="OrthoDB" id="1933334at2759"/>
<gene>
    <name evidence="1" type="ORF">CKAN_01222200</name>
</gene>
<organism evidence="1 2">
    <name type="scientific">Cinnamomum micranthum f. kanehirae</name>
    <dbReference type="NCBI Taxonomy" id="337451"/>
    <lineage>
        <taxon>Eukaryota</taxon>
        <taxon>Viridiplantae</taxon>
        <taxon>Streptophyta</taxon>
        <taxon>Embryophyta</taxon>
        <taxon>Tracheophyta</taxon>
        <taxon>Spermatophyta</taxon>
        <taxon>Magnoliopsida</taxon>
        <taxon>Magnoliidae</taxon>
        <taxon>Laurales</taxon>
        <taxon>Lauraceae</taxon>
        <taxon>Cinnamomum</taxon>
    </lineage>
</organism>
<comment type="caution">
    <text evidence="1">The sequence shown here is derived from an EMBL/GenBank/DDBJ whole genome shotgun (WGS) entry which is preliminary data.</text>
</comment>
<protein>
    <submittedName>
        <fullName evidence="1">Nucleotid_trans domain-containing protein</fullName>
    </submittedName>
</protein>
<dbReference type="GO" id="GO:0016757">
    <property type="term" value="F:glycosyltransferase activity"/>
    <property type="evidence" value="ECO:0007669"/>
    <property type="project" value="InterPro"/>
</dbReference>
<dbReference type="InterPro" id="IPR044575">
    <property type="entry name" value="RAY1-like"/>
</dbReference>
<reference evidence="1 2" key="1">
    <citation type="journal article" date="2019" name="Nat. Plants">
        <title>Stout camphor tree genome fills gaps in understanding of flowering plant genome evolution.</title>
        <authorList>
            <person name="Chaw S.M."/>
            <person name="Liu Y.C."/>
            <person name="Wu Y.W."/>
            <person name="Wang H.Y."/>
            <person name="Lin C.I."/>
            <person name="Wu C.S."/>
            <person name="Ke H.M."/>
            <person name="Chang L.Y."/>
            <person name="Hsu C.Y."/>
            <person name="Yang H.T."/>
            <person name="Sudianto E."/>
            <person name="Hsu M.H."/>
            <person name="Wu K.P."/>
            <person name="Wang L.N."/>
            <person name="Leebens-Mack J.H."/>
            <person name="Tsai I.J."/>
        </authorList>
    </citation>
    <scope>NUCLEOTIDE SEQUENCE [LARGE SCALE GENOMIC DNA]</scope>
    <source>
        <strain evidence="2">cv. Chaw 1501</strain>
        <tissue evidence="1">Young leaves</tissue>
    </source>
</reference>
<sequence length="157" mass="18313">MVDPEIILLPDFISTLIMPHKLEHDWLLVAMPRNVSHFPFNLDETGKHWLREDGKQIKKRKLQEFLVQKGHWSGCSGRLLMAWNTGELPLMRGSSSFLVQKRLHYHWVVTESLSSGFRFVFDASEVISSFTQKLWAVFLALKVLTMDILEKDLEYRG</sequence>
<dbReference type="PANTHER" id="PTHR47483">
    <property type="entry name" value="BETA-ARABINOFURANOSYLTRANSFERASE RAY1"/>
    <property type="match status" value="1"/>
</dbReference>
<evidence type="ECO:0000313" key="2">
    <source>
        <dbReference type="Proteomes" id="UP000283530"/>
    </source>
</evidence>
<proteinExistence type="predicted"/>
<dbReference type="STRING" id="337451.A0A443NY59"/>